<dbReference type="PROSITE" id="PS51372">
    <property type="entry name" value="PRD_2"/>
    <property type="match status" value="1"/>
</dbReference>
<dbReference type="PROSITE" id="PS51094">
    <property type="entry name" value="PTS_EIIA_TYPE_2"/>
    <property type="match status" value="1"/>
</dbReference>
<keyword evidence="1" id="KW-0808">Transferase</keyword>
<evidence type="ECO:0000256" key="1">
    <source>
        <dbReference type="ARBA" id="ARBA00022679"/>
    </source>
</evidence>
<dbReference type="Pfam" id="PF08220">
    <property type="entry name" value="HTH_DeoR"/>
    <property type="match status" value="1"/>
</dbReference>
<dbReference type="InterPro" id="IPR036388">
    <property type="entry name" value="WH-like_DNA-bd_sf"/>
</dbReference>
<keyword evidence="5" id="KW-1133">Transmembrane helix</keyword>
<dbReference type="Pfam" id="PF00359">
    <property type="entry name" value="PTS_EIIA_2"/>
    <property type="match status" value="1"/>
</dbReference>
<evidence type="ECO:0000256" key="3">
    <source>
        <dbReference type="ARBA" id="ARBA00023015"/>
    </source>
</evidence>
<dbReference type="SUPFAM" id="SSF63520">
    <property type="entry name" value="PTS-regulatory domain, PRD"/>
    <property type="match status" value="1"/>
</dbReference>
<keyword evidence="10" id="KW-1185">Reference proteome</keyword>
<dbReference type="Proteomes" id="UP001075001">
    <property type="component" value="Unassembled WGS sequence"/>
</dbReference>
<dbReference type="Gene3D" id="3.40.50.2300">
    <property type="match status" value="1"/>
</dbReference>
<organism evidence="9 10">
    <name type="scientific">Klebsiella huaxiensis</name>
    <dbReference type="NCBI Taxonomy" id="2153354"/>
    <lineage>
        <taxon>Bacteria</taxon>
        <taxon>Pseudomonadati</taxon>
        <taxon>Pseudomonadota</taxon>
        <taxon>Gammaproteobacteria</taxon>
        <taxon>Enterobacterales</taxon>
        <taxon>Enterobacteriaceae</taxon>
        <taxon>Klebsiella/Raoultella group</taxon>
        <taxon>Klebsiella</taxon>
    </lineage>
</organism>
<dbReference type="RefSeq" id="WP_167492738.1">
    <property type="nucleotide sequence ID" value="NZ_CP036175.1"/>
</dbReference>
<dbReference type="SUPFAM" id="SSF52794">
    <property type="entry name" value="PTS system IIB component-like"/>
    <property type="match status" value="1"/>
</dbReference>
<feature type="domain" description="PTS EIIA type-2" evidence="6">
    <location>
        <begin position="558"/>
        <end position="702"/>
    </location>
</feature>
<evidence type="ECO:0000256" key="5">
    <source>
        <dbReference type="SAM" id="Phobius"/>
    </source>
</evidence>
<dbReference type="InterPro" id="IPR036095">
    <property type="entry name" value="PTS_EIIB-like_sf"/>
</dbReference>
<dbReference type="InterPro" id="IPR050661">
    <property type="entry name" value="BglG_antiterminators"/>
</dbReference>
<dbReference type="InterPro" id="IPR001034">
    <property type="entry name" value="DeoR_HTH"/>
</dbReference>
<evidence type="ECO:0000256" key="2">
    <source>
        <dbReference type="ARBA" id="ARBA00022737"/>
    </source>
</evidence>
<dbReference type="InterPro" id="IPR036634">
    <property type="entry name" value="PRD_sf"/>
</dbReference>
<keyword evidence="5" id="KW-0472">Membrane</keyword>
<evidence type="ECO:0000259" key="8">
    <source>
        <dbReference type="PROSITE" id="PS51372"/>
    </source>
</evidence>
<comment type="caution">
    <text evidence="9">The sequence shown here is derived from an EMBL/GenBank/DDBJ whole genome shotgun (WGS) entry which is preliminary data.</text>
</comment>
<dbReference type="EMBL" id="JAPQEX020000001">
    <property type="protein sequence ID" value="MDG1644367.1"/>
    <property type="molecule type" value="Genomic_DNA"/>
</dbReference>
<proteinExistence type="predicted"/>
<dbReference type="CDD" id="cd05568">
    <property type="entry name" value="PTS_IIB_bgl_like"/>
    <property type="match status" value="1"/>
</dbReference>
<feature type="domain" description="PTS EIIB type-2" evidence="7">
    <location>
        <begin position="452"/>
        <end position="541"/>
    </location>
</feature>
<sequence length="709" mass="81617">MIRVVLGHNIVAIIISDGVIAVMLFTVRQRKIFEMLWVIRDYVTVKDIADEVSYSEKTVRSDLDVIRNEVVNHNVGRLLAKTNKGFFLEMEKTAYEKIATTFVENKIDERIKNRMCRMLMILLVQPVVSAQELADCVYLDKGAIKKYLLEVESWLLPFGIELCKSNATYKLSCTEVVRRKLFWYLFIELKRCQKKAFAEHLYSSTHALSKKYFDGADYLTLKMMFSREMQYFEPIMRAIEELEQQYNVSYTYDSCVWLIFSFVLVMHRQKMAKDYLTVSASEAWDVGPEQEMAHYLCQQLHTSTRIVFSADDVRYTTLVLLASELNDVNNESVRVQVCASPRHLEETIQEFILSLSHVVSRGLLRDKQLLWRLILLIRPMVYRNILGINRAEAGASQSLIRQVKFSYLDLYLEVELCSLLYEQRYQLTLNEQEISLITLCIKNAQSLAFKKIRIAIVCNYGIGISQFVAQKIQRAITQVEIVGIFSLRELDQLDNNYCDLVVSTVPLQRRKEAVIHVNDVLLPYDLSLIKETVKKMQKSKMLQTLQKKTDGKVKSYHQYILPEMLFVVSEIKHNNAVLEYVCQQAAATGCCDELYLSSVLEREKVSPTEIAPGVVLTHGDPGLVKVNFISLTLLREPVDWGGEQGVDVVFMVGFKRSSDGKIDGSIAGFYTMLAAMVENDGLMKSLRNCTSEQELYRFLIDENKYEDVI</sequence>
<feature type="domain" description="PRD" evidence="8">
    <location>
        <begin position="339"/>
        <end position="451"/>
    </location>
</feature>
<evidence type="ECO:0000256" key="4">
    <source>
        <dbReference type="ARBA" id="ARBA00023163"/>
    </source>
</evidence>
<evidence type="ECO:0000313" key="9">
    <source>
        <dbReference type="EMBL" id="MDG1644367.1"/>
    </source>
</evidence>
<evidence type="ECO:0000259" key="7">
    <source>
        <dbReference type="PROSITE" id="PS51099"/>
    </source>
</evidence>
<dbReference type="PANTHER" id="PTHR30185">
    <property type="entry name" value="CRYPTIC BETA-GLUCOSIDE BGL OPERON ANTITERMINATOR"/>
    <property type="match status" value="1"/>
</dbReference>
<keyword evidence="9" id="KW-0813">Transport</keyword>
<keyword evidence="4" id="KW-0804">Transcription</keyword>
<dbReference type="InterPro" id="IPR002178">
    <property type="entry name" value="PTS_EIIA_type-2_dom"/>
</dbReference>
<dbReference type="SUPFAM" id="SSF55804">
    <property type="entry name" value="Phoshotransferase/anion transport protein"/>
    <property type="match status" value="1"/>
</dbReference>
<dbReference type="PANTHER" id="PTHR30185:SF18">
    <property type="entry name" value="TRANSCRIPTIONAL REGULATOR MTLR"/>
    <property type="match status" value="1"/>
</dbReference>
<dbReference type="SMART" id="SM00420">
    <property type="entry name" value="HTH_DEOR"/>
    <property type="match status" value="1"/>
</dbReference>
<dbReference type="InterPro" id="IPR013011">
    <property type="entry name" value="PTS_EIIB_2"/>
</dbReference>
<evidence type="ECO:0000313" key="10">
    <source>
        <dbReference type="Proteomes" id="UP001075001"/>
    </source>
</evidence>
<keyword evidence="9" id="KW-0762">Sugar transport</keyword>
<dbReference type="Gene3D" id="3.40.930.10">
    <property type="entry name" value="Mannitol-specific EII, Chain A"/>
    <property type="match status" value="1"/>
</dbReference>
<evidence type="ECO:0000259" key="6">
    <source>
        <dbReference type="PROSITE" id="PS51094"/>
    </source>
</evidence>
<keyword evidence="2" id="KW-0677">Repeat</keyword>
<accession>A0ABT6EG13</accession>
<dbReference type="Gene3D" id="1.10.1790.10">
    <property type="entry name" value="PRD domain"/>
    <property type="match status" value="1"/>
</dbReference>
<dbReference type="Gene3D" id="1.10.10.10">
    <property type="entry name" value="Winged helix-like DNA-binding domain superfamily/Winged helix DNA-binding domain"/>
    <property type="match status" value="1"/>
</dbReference>
<dbReference type="InterPro" id="IPR011608">
    <property type="entry name" value="PRD"/>
</dbReference>
<feature type="transmembrane region" description="Helical" evidence="5">
    <location>
        <begin position="6"/>
        <end position="27"/>
    </location>
</feature>
<protein>
    <submittedName>
        <fullName evidence="9">PTS sugar transporter subunit IIA</fullName>
    </submittedName>
</protein>
<dbReference type="InterPro" id="IPR016152">
    <property type="entry name" value="PTrfase/Anion_transptr"/>
</dbReference>
<dbReference type="PROSITE" id="PS51099">
    <property type="entry name" value="PTS_EIIB_TYPE_2"/>
    <property type="match status" value="1"/>
</dbReference>
<name>A0ABT6EG13_9ENTR</name>
<dbReference type="Pfam" id="PF00874">
    <property type="entry name" value="PRD"/>
    <property type="match status" value="1"/>
</dbReference>
<reference evidence="9" key="1">
    <citation type="submission" date="2023-03" db="EMBL/GenBank/DDBJ databases">
        <title>identification of new KPC variant in Klebsiella huaxiensis from the Hospital Sewage Samples in China.</title>
        <authorList>
            <person name="Wu Y."/>
        </authorList>
    </citation>
    <scope>NUCLEOTIDE SEQUENCE</scope>
    <source>
        <strain evidence="9">ZR-9</strain>
    </source>
</reference>
<keyword evidence="5" id="KW-0812">Transmembrane</keyword>
<gene>
    <name evidence="9" type="ORF">OXR69_021200</name>
</gene>
<keyword evidence="3" id="KW-0805">Transcription regulation</keyword>